<dbReference type="Proteomes" id="UP000470520">
    <property type="component" value="Unassembled WGS sequence"/>
</dbReference>
<keyword evidence="2" id="KW-0812">Transmembrane</keyword>
<feature type="transmembrane region" description="Helical" evidence="2">
    <location>
        <begin position="33"/>
        <end position="56"/>
    </location>
</feature>
<evidence type="ECO:0000256" key="2">
    <source>
        <dbReference type="SAM" id="Phobius"/>
    </source>
</evidence>
<dbReference type="RefSeq" id="WP_164189261.1">
    <property type="nucleotide sequence ID" value="NZ_JAAGMR010000192.1"/>
</dbReference>
<accession>A0A7K3QTI5</accession>
<comment type="caution">
    <text evidence="3">The sequence shown here is derived from an EMBL/GenBank/DDBJ whole genome shotgun (WGS) entry which is preliminary data.</text>
</comment>
<protein>
    <submittedName>
        <fullName evidence="3">Uncharacterized protein</fullName>
    </submittedName>
</protein>
<feature type="compositionally biased region" description="Polar residues" evidence="1">
    <location>
        <begin position="79"/>
        <end position="88"/>
    </location>
</feature>
<evidence type="ECO:0000313" key="3">
    <source>
        <dbReference type="EMBL" id="NEB93140.1"/>
    </source>
</evidence>
<evidence type="ECO:0000256" key="1">
    <source>
        <dbReference type="SAM" id="MobiDB-lite"/>
    </source>
</evidence>
<feature type="transmembrane region" description="Helical" evidence="2">
    <location>
        <begin position="7"/>
        <end position="27"/>
    </location>
</feature>
<gene>
    <name evidence="3" type="ORF">G3I21_15800</name>
</gene>
<dbReference type="EMBL" id="JAAGMR010000192">
    <property type="protein sequence ID" value="NEB93140.1"/>
    <property type="molecule type" value="Genomic_DNA"/>
</dbReference>
<reference evidence="3 4" key="1">
    <citation type="submission" date="2020-01" db="EMBL/GenBank/DDBJ databases">
        <title>Insect and environment-associated Actinomycetes.</title>
        <authorList>
            <person name="Currrie C."/>
            <person name="Chevrette M."/>
            <person name="Carlson C."/>
            <person name="Stubbendieck R."/>
            <person name="Wendt-Pienkowski E."/>
        </authorList>
    </citation>
    <scope>NUCLEOTIDE SEQUENCE [LARGE SCALE GENOMIC DNA]</scope>
    <source>
        <strain evidence="3 4">SID7754</strain>
    </source>
</reference>
<feature type="region of interest" description="Disordered" evidence="1">
    <location>
        <begin position="76"/>
        <end position="130"/>
    </location>
</feature>
<sequence length="130" mass="12586">MARTWTWVTAVVAGAAALGLVLVAVLADLDTAGQAASVVGAVVALAALVVSVLALGGTPTSGRRVRAGRGSVAAGGNITGSALGTHSKVTGPHTPPTPARHTHADVHATHDGIATGGDITDSALGEGSER</sequence>
<name>A0A7K3QTI5_9ACTN</name>
<keyword evidence="2" id="KW-0472">Membrane</keyword>
<organism evidence="3 4">
    <name type="scientific">Streptomyces bauhiniae</name>
    <dbReference type="NCBI Taxonomy" id="2340725"/>
    <lineage>
        <taxon>Bacteria</taxon>
        <taxon>Bacillati</taxon>
        <taxon>Actinomycetota</taxon>
        <taxon>Actinomycetes</taxon>
        <taxon>Kitasatosporales</taxon>
        <taxon>Streptomycetaceae</taxon>
        <taxon>Streptomyces</taxon>
    </lineage>
</organism>
<evidence type="ECO:0000313" key="4">
    <source>
        <dbReference type="Proteomes" id="UP000470520"/>
    </source>
</evidence>
<keyword evidence="2" id="KW-1133">Transmembrane helix</keyword>
<dbReference type="AlphaFoldDB" id="A0A7K3QTI5"/>
<proteinExistence type="predicted"/>